<dbReference type="Proteomes" id="UP000078512">
    <property type="component" value="Unassembled WGS sequence"/>
</dbReference>
<feature type="region of interest" description="Disordered" evidence="1">
    <location>
        <begin position="1"/>
        <end position="67"/>
    </location>
</feature>
<organism evidence="2 3">
    <name type="scientific">Linnemannia elongata AG-77</name>
    <dbReference type="NCBI Taxonomy" id="1314771"/>
    <lineage>
        <taxon>Eukaryota</taxon>
        <taxon>Fungi</taxon>
        <taxon>Fungi incertae sedis</taxon>
        <taxon>Mucoromycota</taxon>
        <taxon>Mortierellomycotina</taxon>
        <taxon>Mortierellomycetes</taxon>
        <taxon>Mortierellales</taxon>
        <taxon>Mortierellaceae</taxon>
        <taxon>Linnemannia</taxon>
    </lineage>
</organism>
<keyword evidence="3" id="KW-1185">Reference proteome</keyword>
<protein>
    <submittedName>
        <fullName evidence="2">Uncharacterized protein</fullName>
    </submittedName>
</protein>
<dbReference type="EMBL" id="KV442030">
    <property type="protein sequence ID" value="OAQ31358.1"/>
    <property type="molecule type" value="Genomic_DNA"/>
</dbReference>
<feature type="compositionally biased region" description="Polar residues" evidence="1">
    <location>
        <begin position="14"/>
        <end position="23"/>
    </location>
</feature>
<evidence type="ECO:0000313" key="2">
    <source>
        <dbReference type="EMBL" id="OAQ31358.1"/>
    </source>
</evidence>
<gene>
    <name evidence="2" type="ORF">K457DRAFT_124352</name>
</gene>
<accession>A0A197K2D5</accession>
<proteinExistence type="predicted"/>
<evidence type="ECO:0000256" key="1">
    <source>
        <dbReference type="SAM" id="MobiDB-lite"/>
    </source>
</evidence>
<sequence>MVRKPINRNPPPESNNSDKNNIDLTMPDIMEDYAESETPPPVVLPETPSPPSTLPPSPPPAPPSTLISLSLAPSLFTATKASRQPSHGGHSPVMFLPSVTSPLLIATHPPHVPVAGLSFVHTLEPASVLAPN</sequence>
<reference evidence="2 3" key="1">
    <citation type="submission" date="2016-05" db="EMBL/GenBank/DDBJ databases">
        <title>Genome sequencing reveals origins of a unique bacterial endosymbiosis in the earliest lineages of terrestrial Fungi.</title>
        <authorList>
            <consortium name="DOE Joint Genome Institute"/>
            <person name="Uehling J."/>
            <person name="Gryganskyi A."/>
            <person name="Hameed K."/>
            <person name="Tschaplinski T."/>
            <person name="Misztal P."/>
            <person name="Wu S."/>
            <person name="Desiro A."/>
            <person name="Vande Pol N."/>
            <person name="Du Z.-Y."/>
            <person name="Zienkiewicz A."/>
            <person name="Zienkiewicz K."/>
            <person name="Morin E."/>
            <person name="Tisserant E."/>
            <person name="Splivallo R."/>
            <person name="Hainaut M."/>
            <person name="Henrissat B."/>
            <person name="Ohm R."/>
            <person name="Kuo A."/>
            <person name="Yan J."/>
            <person name="Lipzen A."/>
            <person name="Nolan M."/>
            <person name="Labutti K."/>
            <person name="Barry K."/>
            <person name="Goldstein A."/>
            <person name="Labbe J."/>
            <person name="Schadt C."/>
            <person name="Tuskan G."/>
            <person name="Grigoriev I."/>
            <person name="Martin F."/>
            <person name="Vilgalys R."/>
            <person name="Bonito G."/>
        </authorList>
    </citation>
    <scope>NUCLEOTIDE SEQUENCE [LARGE SCALE GENOMIC DNA]</scope>
    <source>
        <strain evidence="2 3">AG-77</strain>
    </source>
</reference>
<name>A0A197K2D5_9FUNG</name>
<feature type="compositionally biased region" description="Pro residues" evidence="1">
    <location>
        <begin position="38"/>
        <end position="63"/>
    </location>
</feature>
<evidence type="ECO:0000313" key="3">
    <source>
        <dbReference type="Proteomes" id="UP000078512"/>
    </source>
</evidence>
<dbReference type="AlphaFoldDB" id="A0A197K2D5"/>